<reference evidence="3" key="1">
    <citation type="journal article" date="2013" name="Genome Announc.">
        <title>Draft genome sequence of the ascomycete Phaeoacremonium aleophilum strain UCR-PA7, a causal agent of the esca disease complex in grapevines.</title>
        <authorList>
            <person name="Blanco-Ulate B."/>
            <person name="Rolshausen P."/>
            <person name="Cantu D."/>
        </authorList>
    </citation>
    <scope>NUCLEOTIDE SEQUENCE [LARGE SCALE GENOMIC DNA]</scope>
    <source>
        <strain evidence="3">UCR-PA7</strain>
    </source>
</reference>
<accession>R8BGR0</accession>
<protein>
    <submittedName>
        <fullName evidence="2">Putative gcn5-related n-acetyltransferase protein</fullName>
    </submittedName>
</protein>
<feature type="domain" description="N-acetyltransferase" evidence="1">
    <location>
        <begin position="13"/>
        <end position="186"/>
    </location>
</feature>
<dbReference type="InterPro" id="IPR016181">
    <property type="entry name" value="Acyl_CoA_acyltransferase"/>
</dbReference>
<keyword evidence="2" id="KW-0808">Transferase</keyword>
<dbReference type="PANTHER" id="PTHR43792">
    <property type="entry name" value="GNAT FAMILY, PUTATIVE (AFU_ORTHOLOGUE AFUA_3G00765)-RELATED-RELATED"/>
    <property type="match status" value="1"/>
</dbReference>
<dbReference type="RefSeq" id="XP_007916696.1">
    <property type="nucleotide sequence ID" value="XM_007918505.1"/>
</dbReference>
<proteinExistence type="predicted"/>
<dbReference type="GO" id="GO:0016747">
    <property type="term" value="F:acyltransferase activity, transferring groups other than amino-acyl groups"/>
    <property type="evidence" value="ECO:0007669"/>
    <property type="project" value="InterPro"/>
</dbReference>
<dbReference type="PROSITE" id="PS51186">
    <property type="entry name" value="GNAT"/>
    <property type="match status" value="1"/>
</dbReference>
<dbReference type="PANTHER" id="PTHR43792:SF16">
    <property type="entry name" value="N-ACETYLTRANSFERASE DOMAIN-CONTAINING PROTEIN"/>
    <property type="match status" value="1"/>
</dbReference>
<dbReference type="EMBL" id="KB933215">
    <property type="protein sequence ID" value="EON98506.1"/>
    <property type="molecule type" value="Genomic_DNA"/>
</dbReference>
<organism evidence="2 3">
    <name type="scientific">Phaeoacremonium minimum (strain UCR-PA7)</name>
    <name type="common">Esca disease fungus</name>
    <name type="synonym">Togninia minima</name>
    <dbReference type="NCBI Taxonomy" id="1286976"/>
    <lineage>
        <taxon>Eukaryota</taxon>
        <taxon>Fungi</taxon>
        <taxon>Dikarya</taxon>
        <taxon>Ascomycota</taxon>
        <taxon>Pezizomycotina</taxon>
        <taxon>Sordariomycetes</taxon>
        <taxon>Sordariomycetidae</taxon>
        <taxon>Togniniales</taxon>
        <taxon>Togniniaceae</taxon>
        <taxon>Phaeoacremonium</taxon>
    </lineage>
</organism>
<dbReference type="AlphaFoldDB" id="R8BGR0"/>
<evidence type="ECO:0000313" key="3">
    <source>
        <dbReference type="Proteomes" id="UP000014074"/>
    </source>
</evidence>
<dbReference type="SUPFAM" id="SSF55729">
    <property type="entry name" value="Acyl-CoA N-acyltransferases (Nat)"/>
    <property type="match status" value="1"/>
</dbReference>
<dbReference type="InterPro" id="IPR000182">
    <property type="entry name" value="GNAT_dom"/>
</dbReference>
<gene>
    <name evidence="2" type="ORF">UCRPA7_5962</name>
</gene>
<dbReference type="GeneID" id="19326570"/>
<dbReference type="Gene3D" id="3.40.630.30">
    <property type="match status" value="1"/>
</dbReference>
<dbReference type="HOGENOM" id="CLU_013985_3_1_1"/>
<dbReference type="InterPro" id="IPR051531">
    <property type="entry name" value="N-acetyltransferase"/>
</dbReference>
<dbReference type="Proteomes" id="UP000014074">
    <property type="component" value="Unassembled WGS sequence"/>
</dbReference>
<dbReference type="eggNOG" id="ENOG502SBCZ">
    <property type="taxonomic scope" value="Eukaryota"/>
</dbReference>
<evidence type="ECO:0000259" key="1">
    <source>
        <dbReference type="PROSITE" id="PS51186"/>
    </source>
</evidence>
<dbReference type="KEGG" id="tmn:UCRPA7_5962"/>
<sequence>MAATLPTLRTTRLEMRPLGPEDKEFLFQLDSDPVVMKYIYTGKPLDRETSEMIHKHLVEIPASGPGFGCWVGVAGDDLVGWWVLAPSQTTDDPPQVNKERAEYGMRITPKFWGQGYAKEGSRAVLRHAFEDLAVKEVYGETMAVNAGSRATMAGCGLKHVRTFHNKYDDPPPGIEEGEVEYRITRDEWSALQ</sequence>
<evidence type="ECO:0000313" key="2">
    <source>
        <dbReference type="EMBL" id="EON98506.1"/>
    </source>
</evidence>
<keyword evidence="3" id="KW-1185">Reference proteome</keyword>
<name>R8BGR0_PHAM7</name>
<dbReference type="OrthoDB" id="630895at2759"/>
<dbReference type="Pfam" id="PF13302">
    <property type="entry name" value="Acetyltransf_3"/>
    <property type="match status" value="1"/>
</dbReference>